<keyword evidence="1" id="KW-0812">Transmembrane</keyword>
<keyword evidence="3" id="KW-1185">Reference proteome</keyword>
<dbReference type="EMBL" id="FTMA01000007">
    <property type="protein sequence ID" value="SIR18777.1"/>
    <property type="molecule type" value="Genomic_DNA"/>
</dbReference>
<dbReference type="RefSeq" id="WP_076550125.1">
    <property type="nucleotide sequence ID" value="NZ_FTMA01000007.1"/>
</dbReference>
<feature type="transmembrane region" description="Helical" evidence="1">
    <location>
        <begin position="118"/>
        <end position="138"/>
    </location>
</feature>
<dbReference type="STRING" id="228959.SAMN05421797_107172"/>
<dbReference type="AlphaFoldDB" id="A0A1N6YW21"/>
<reference evidence="3" key="1">
    <citation type="submission" date="2017-01" db="EMBL/GenBank/DDBJ databases">
        <authorList>
            <person name="Varghese N."/>
            <person name="Submissions S."/>
        </authorList>
    </citation>
    <scope>NUCLEOTIDE SEQUENCE [LARGE SCALE GENOMIC DNA]</scope>
    <source>
        <strain evidence="3">DSM 15366</strain>
    </source>
</reference>
<evidence type="ECO:0000256" key="1">
    <source>
        <dbReference type="SAM" id="Phobius"/>
    </source>
</evidence>
<evidence type="ECO:0000313" key="3">
    <source>
        <dbReference type="Proteomes" id="UP000186953"/>
    </source>
</evidence>
<sequence>MTDKEIDEILKKFENQQYPLIPFEYQNDDYSDEYKLADKITESINFTYLIEEVKLLRLVENVKAEFNLYSLTAKGRKVLRQGGWIKYLERKEKIEIKKEKKEDFELKILEFQAKYPRLPYYIAFASVLISFLAFINSYNSDNKINPNTSEKELYILKDTLYAKPQVKEKIQDSL</sequence>
<gene>
    <name evidence="2" type="ORF">SAMN05421797_107172</name>
</gene>
<organism evidence="2 3">
    <name type="scientific">Maribacter ulvicola</name>
    <dbReference type="NCBI Taxonomy" id="228959"/>
    <lineage>
        <taxon>Bacteria</taxon>
        <taxon>Pseudomonadati</taxon>
        <taxon>Bacteroidota</taxon>
        <taxon>Flavobacteriia</taxon>
        <taxon>Flavobacteriales</taxon>
        <taxon>Flavobacteriaceae</taxon>
        <taxon>Maribacter</taxon>
    </lineage>
</organism>
<dbReference type="OrthoDB" id="1450880at2"/>
<keyword evidence="1" id="KW-0472">Membrane</keyword>
<accession>A0A1N6YW21</accession>
<keyword evidence="1" id="KW-1133">Transmembrane helix</keyword>
<name>A0A1N6YW21_9FLAO</name>
<protein>
    <submittedName>
        <fullName evidence="2">Uncharacterized protein</fullName>
    </submittedName>
</protein>
<evidence type="ECO:0000313" key="2">
    <source>
        <dbReference type="EMBL" id="SIR18777.1"/>
    </source>
</evidence>
<proteinExistence type="predicted"/>
<dbReference type="Proteomes" id="UP000186953">
    <property type="component" value="Unassembled WGS sequence"/>
</dbReference>